<dbReference type="EMBL" id="VXIS01000096">
    <property type="protein sequence ID" value="KAA8905762.1"/>
    <property type="molecule type" value="Genomic_DNA"/>
</dbReference>
<reference evidence="3 4" key="1">
    <citation type="submission" date="2019-09" db="EMBL/GenBank/DDBJ databases">
        <title>Draft genome of the ectomycorrhizal ascomycete Sphaerosporella brunnea.</title>
        <authorList>
            <consortium name="DOE Joint Genome Institute"/>
            <person name="Benucci G.M."/>
            <person name="Marozzi G."/>
            <person name="Antonielli L."/>
            <person name="Sanchez S."/>
            <person name="Marco P."/>
            <person name="Wang X."/>
            <person name="Falini L.B."/>
            <person name="Barry K."/>
            <person name="Haridas S."/>
            <person name="Lipzen A."/>
            <person name="Labutti K."/>
            <person name="Grigoriev I.V."/>
            <person name="Murat C."/>
            <person name="Martin F."/>
            <person name="Albertini E."/>
            <person name="Donnini D."/>
            <person name="Bonito G."/>
        </authorList>
    </citation>
    <scope>NUCLEOTIDE SEQUENCE [LARGE SCALE GENOMIC DNA]</scope>
    <source>
        <strain evidence="3 4">Sb_GMNB300</strain>
    </source>
</reference>
<proteinExistence type="predicted"/>
<dbReference type="InParanoid" id="A0A5J5EWW2"/>
<dbReference type="InterPro" id="IPR000210">
    <property type="entry name" value="BTB/POZ_dom"/>
</dbReference>
<protein>
    <recommendedName>
        <fullName evidence="2">BTB domain-containing protein</fullName>
    </recommendedName>
</protein>
<dbReference type="SUPFAM" id="SSF54695">
    <property type="entry name" value="POZ domain"/>
    <property type="match status" value="1"/>
</dbReference>
<gene>
    <name evidence="3" type="ORF">FN846DRAFT_735263</name>
</gene>
<evidence type="ECO:0000259" key="2">
    <source>
        <dbReference type="PROSITE" id="PS50097"/>
    </source>
</evidence>
<evidence type="ECO:0000256" key="1">
    <source>
        <dbReference type="SAM" id="MobiDB-lite"/>
    </source>
</evidence>
<dbReference type="Proteomes" id="UP000326924">
    <property type="component" value="Unassembled WGS sequence"/>
</dbReference>
<dbReference type="Pfam" id="PF00651">
    <property type="entry name" value="BTB"/>
    <property type="match status" value="1"/>
</dbReference>
<evidence type="ECO:0000313" key="3">
    <source>
        <dbReference type="EMBL" id="KAA8905762.1"/>
    </source>
</evidence>
<feature type="region of interest" description="Disordered" evidence="1">
    <location>
        <begin position="497"/>
        <end position="518"/>
    </location>
</feature>
<feature type="domain" description="BTB" evidence="2">
    <location>
        <begin position="224"/>
        <end position="295"/>
    </location>
</feature>
<dbReference type="AlphaFoldDB" id="A0A5J5EWW2"/>
<dbReference type="PANTHER" id="PTHR24413">
    <property type="entry name" value="SPECKLE-TYPE POZ PROTEIN"/>
    <property type="match status" value="1"/>
</dbReference>
<sequence>MAASIVHIPLAPMTLEINAVSSEYVTWTYTWKNVDLSADFETYSQNFGHPDGWVWRMLFQQNVDAAGNRVYGIFLYVVMTDNELQERTWTRDIRYLQFCILNSEGRQLKDKTTVALYRENQLSWGFPGLLDNSILLRDPVVNSRRTIDIVCRLRYHPNQEKLRRPMSPTIPASLLGNSIISNSHSANRTVSAPASFWEQQKNSHTVVDSVGKHFKKLLNNQEFSDLEIFVGLPPSQKQLYAHKAILAARSNWFRSALLSGFREAREGKITILEDDPKIFEALLEFLYSGEYPLSSLENNARTIQTAKTPEPIHFSPRSPPTIPPRVTEDTSSSIGSSSFNEAPSSTEEDTRFVYLDSFENDADEDEDLDEQKFQLFMMADKYGVTELKTLIRLHLTNELLDTSSNLQPGPRLIRLIRFAFEELPESTLSRTPTRSVSGRDSGVGGSLANSMSERAASPYGTASANGFSFTELEHRDSTGSVFGHQTEGSDVGLAMTTERRSTSRASRSSAREERIYGRDNETTQLRESITSYVAKMFHAVRKLKGFEDLLREGGEMGGFVTMVLDSMYRP</sequence>
<organism evidence="3 4">
    <name type="scientific">Sphaerosporella brunnea</name>
    <dbReference type="NCBI Taxonomy" id="1250544"/>
    <lineage>
        <taxon>Eukaryota</taxon>
        <taxon>Fungi</taxon>
        <taxon>Dikarya</taxon>
        <taxon>Ascomycota</taxon>
        <taxon>Pezizomycotina</taxon>
        <taxon>Pezizomycetes</taxon>
        <taxon>Pezizales</taxon>
        <taxon>Pyronemataceae</taxon>
        <taxon>Sphaerosporella</taxon>
    </lineage>
</organism>
<accession>A0A5J5EWW2</accession>
<feature type="region of interest" description="Disordered" evidence="1">
    <location>
        <begin position="429"/>
        <end position="451"/>
    </location>
</feature>
<dbReference type="SMART" id="SM00225">
    <property type="entry name" value="BTB"/>
    <property type="match status" value="1"/>
</dbReference>
<feature type="region of interest" description="Disordered" evidence="1">
    <location>
        <begin position="309"/>
        <end position="348"/>
    </location>
</feature>
<feature type="compositionally biased region" description="Basic and acidic residues" evidence="1">
    <location>
        <begin position="509"/>
        <end position="518"/>
    </location>
</feature>
<dbReference type="PROSITE" id="PS50097">
    <property type="entry name" value="BTB"/>
    <property type="match status" value="1"/>
</dbReference>
<dbReference type="OrthoDB" id="6359816at2759"/>
<dbReference type="Gene3D" id="3.30.710.10">
    <property type="entry name" value="Potassium Channel Kv1.1, Chain A"/>
    <property type="match status" value="1"/>
</dbReference>
<evidence type="ECO:0000313" key="4">
    <source>
        <dbReference type="Proteomes" id="UP000326924"/>
    </source>
</evidence>
<name>A0A5J5EWW2_9PEZI</name>
<dbReference type="InterPro" id="IPR011333">
    <property type="entry name" value="SKP1/BTB/POZ_sf"/>
</dbReference>
<dbReference type="CDD" id="cd18186">
    <property type="entry name" value="BTB_POZ_ZBTB_KLHL-like"/>
    <property type="match status" value="1"/>
</dbReference>
<comment type="caution">
    <text evidence="3">The sequence shown here is derived from an EMBL/GenBank/DDBJ whole genome shotgun (WGS) entry which is preliminary data.</text>
</comment>
<keyword evidence="4" id="KW-1185">Reference proteome</keyword>